<dbReference type="EMBL" id="BGPR01001574">
    <property type="protein sequence ID" value="GBM57030.1"/>
    <property type="molecule type" value="Genomic_DNA"/>
</dbReference>
<reference evidence="9 10" key="1">
    <citation type="journal article" date="2019" name="Sci. Rep.">
        <title>Orb-weaving spider Araneus ventricosus genome elucidates the spidroin gene catalogue.</title>
        <authorList>
            <person name="Kono N."/>
            <person name="Nakamura H."/>
            <person name="Ohtoshi R."/>
            <person name="Moran D.A.P."/>
            <person name="Shinohara A."/>
            <person name="Yoshida Y."/>
            <person name="Fujiwara M."/>
            <person name="Mori M."/>
            <person name="Tomita M."/>
            <person name="Arakawa K."/>
        </authorList>
    </citation>
    <scope>NUCLEOTIDE SEQUENCE [LARGE SCALE GENOMIC DNA]</scope>
</reference>
<keyword evidence="10" id="KW-1185">Reference proteome</keyword>
<proteinExistence type="inferred from homology"/>
<dbReference type="PANTHER" id="PTHR20583:SF1">
    <property type="entry name" value="TRIPLE QXXK_R MOTIF-CONTAINING PROTEIN"/>
    <property type="match status" value="1"/>
</dbReference>
<dbReference type="GO" id="GO:0005789">
    <property type="term" value="C:endoplasmic reticulum membrane"/>
    <property type="evidence" value="ECO:0007669"/>
    <property type="project" value="UniProtKB-SubCell"/>
</dbReference>
<keyword evidence="4 8" id="KW-0812">Transmembrane</keyword>
<dbReference type="Proteomes" id="UP000499080">
    <property type="component" value="Unassembled WGS sequence"/>
</dbReference>
<keyword evidence="7 8" id="KW-0472">Membrane</keyword>
<evidence type="ECO:0000256" key="1">
    <source>
        <dbReference type="ARBA" id="ARBA00004389"/>
    </source>
</evidence>
<evidence type="ECO:0000313" key="10">
    <source>
        <dbReference type="Proteomes" id="UP000499080"/>
    </source>
</evidence>
<evidence type="ECO:0000256" key="6">
    <source>
        <dbReference type="ARBA" id="ARBA00022989"/>
    </source>
</evidence>
<dbReference type="GO" id="GO:0006396">
    <property type="term" value="P:RNA processing"/>
    <property type="evidence" value="ECO:0007669"/>
    <property type="project" value="InterPro"/>
</dbReference>
<name>A0A4Y2GTE1_ARAVE</name>
<keyword evidence="5" id="KW-0256">Endoplasmic reticulum</keyword>
<accession>A0A4Y2GTE1</accession>
<protein>
    <recommendedName>
        <fullName evidence="3">Triple QxxK/R motif-containing protein</fullName>
    </recommendedName>
</protein>
<dbReference type="Pfam" id="PF15168">
    <property type="entry name" value="TRIQK"/>
    <property type="match status" value="1"/>
</dbReference>
<evidence type="ECO:0000256" key="4">
    <source>
        <dbReference type="ARBA" id="ARBA00022692"/>
    </source>
</evidence>
<comment type="subcellular location">
    <subcellularLocation>
        <location evidence="1">Endoplasmic reticulum membrane</location>
        <topology evidence="1">Single-pass membrane protein</topology>
    </subcellularLocation>
</comment>
<dbReference type="AlphaFoldDB" id="A0A4Y2GTE1"/>
<evidence type="ECO:0000313" key="9">
    <source>
        <dbReference type="EMBL" id="GBM57030.1"/>
    </source>
</evidence>
<comment type="caution">
    <text evidence="9">The sequence shown here is derived from an EMBL/GenBank/DDBJ whole genome shotgun (WGS) entry which is preliminary data.</text>
</comment>
<gene>
    <name evidence="9" type="ORF">AVEN_51522_1</name>
</gene>
<keyword evidence="6 8" id="KW-1133">Transmembrane helix</keyword>
<dbReference type="InterPro" id="IPR024842">
    <property type="entry name" value="TRIQK"/>
</dbReference>
<evidence type="ECO:0000256" key="2">
    <source>
        <dbReference type="ARBA" id="ARBA00007709"/>
    </source>
</evidence>
<evidence type="ECO:0000256" key="8">
    <source>
        <dbReference type="SAM" id="Phobius"/>
    </source>
</evidence>
<dbReference type="OrthoDB" id="10049402at2759"/>
<evidence type="ECO:0000256" key="7">
    <source>
        <dbReference type="ARBA" id="ARBA00023136"/>
    </source>
</evidence>
<evidence type="ECO:0000256" key="5">
    <source>
        <dbReference type="ARBA" id="ARBA00022824"/>
    </source>
</evidence>
<organism evidence="9 10">
    <name type="scientific">Araneus ventricosus</name>
    <name type="common">Orbweaver spider</name>
    <name type="synonym">Epeira ventricosa</name>
    <dbReference type="NCBI Taxonomy" id="182803"/>
    <lineage>
        <taxon>Eukaryota</taxon>
        <taxon>Metazoa</taxon>
        <taxon>Ecdysozoa</taxon>
        <taxon>Arthropoda</taxon>
        <taxon>Chelicerata</taxon>
        <taxon>Arachnida</taxon>
        <taxon>Araneae</taxon>
        <taxon>Araneomorphae</taxon>
        <taxon>Entelegynae</taxon>
        <taxon>Araneoidea</taxon>
        <taxon>Araneidae</taxon>
        <taxon>Araneus</taxon>
    </lineage>
</organism>
<feature type="transmembrane region" description="Helical" evidence="8">
    <location>
        <begin position="52"/>
        <end position="74"/>
    </location>
</feature>
<dbReference type="PANTHER" id="PTHR20583">
    <property type="entry name" value="TRIPLE QXXK/R MOTIF-CONTAINING PROTEIN"/>
    <property type="match status" value="1"/>
</dbReference>
<sequence>MARSKDATKDVPVEHYRKQIGKQDYKKSKAELKKTKAQAQAKKGVSTLYRDITILIFGIAFVMGVVYFFLFLYLENKVEGRI</sequence>
<comment type="similarity">
    <text evidence="2">Belongs to the TRIQK family.</text>
</comment>
<evidence type="ECO:0000256" key="3">
    <source>
        <dbReference type="ARBA" id="ARBA00014257"/>
    </source>
</evidence>